<feature type="compositionally biased region" description="Polar residues" evidence="7">
    <location>
        <begin position="1385"/>
        <end position="1399"/>
    </location>
</feature>
<feature type="compositionally biased region" description="Polar residues" evidence="7">
    <location>
        <begin position="1260"/>
        <end position="1273"/>
    </location>
</feature>
<dbReference type="SMART" id="SM00325">
    <property type="entry name" value="RhoGEF"/>
    <property type="match status" value="1"/>
</dbReference>
<dbReference type="SMART" id="SM00233">
    <property type="entry name" value="PH"/>
    <property type="match status" value="1"/>
</dbReference>
<dbReference type="Pfam" id="PF17838">
    <property type="entry name" value="PH_16"/>
    <property type="match status" value="1"/>
</dbReference>
<keyword evidence="11" id="KW-1185">Reference proteome</keyword>
<keyword evidence="4" id="KW-0863">Zinc-finger</keyword>
<feature type="region of interest" description="Disordered" evidence="7">
    <location>
        <begin position="1"/>
        <end position="21"/>
    </location>
</feature>
<dbReference type="GO" id="GO:0035023">
    <property type="term" value="P:regulation of Rho protein signal transduction"/>
    <property type="evidence" value="ECO:0007669"/>
    <property type="project" value="TreeGrafter"/>
</dbReference>
<sequence>MDNDISSEGLLQSSDDDSDADLVTDYLDAPTLNNNNISNNNTTTAKAASKLYTPTHTPTNIKNYFVSTIDIKDKGSLMSSSDLGYTNGSSSNNFNIAGNNTITITTPSAQTNNYNNNNNNIIINNHHNCNMVPIISVTPHSPGTKYNSILEDSLNHLQSIRESVVQMKNSSAQNTNFGNIGIINPTLASSKVFYSCPSLPNLSATNATYNAIWLAAQNALTYTLNDNRRKSWTAIEDLTDCTKNSHKSSVSLTSLDSEEQESLRTNERLHNRTNRNSTGGISTHSLNEAELARDFEKLNAKRNLAPAVCRIPLQKSVSTPSIAPVQNVKEENAVPSRHLLSDSEDENQDDRSLLCVRDRDKIEVFVGPEKRRKRGSLFSRKKKDKMKTKGQSTNCDACGAAISLALYKEHAVECKVKLAKSQNLKSSSGKKNSTSSHNSHHDSRDYYDGHSNDHANYSDDTPLIRDEFLNEAQIGPHDLGAESILGVAIDEPDSWSPSVPKEVVKSLKDKQVKRQEHIYEFIMTEKHHCQTLLVMQKVFVDSLQRHFSHLNLERMFPRIQDLTELHILFLKKLRLKQREHYIVDSIADILLDFFSALSAQKLKSAYGEFCSNHRSALDTFKYYMTEDQTFAEWYKHCLHNPLLKKKGIPECILFVTQRLTKYPLLIQPLLKSSGEDKIEQEKLMKAMRLVREILIDVDSRVADKDKEDRQLEIFKRIDAKSHAILKLIDERSDYKEIKIKEMKFKKSDIMSSSRKLKFEGLATLMQGRSKMLTVLVVVLSDCLFFLQENSHKYTFFNPENKAGVVTLQKLLIREKASDSRGIYIISSNPANPEMYELKVQNPKDKNVWIQSIRAAVLDCPADDTRNEDTLTADQKQRHIDEKQAYIRELILGSGLEGKMRQKDFEQAMALEEKIALHLELLLNRQGTFAANAAEQLSPGVNTFISSFGSYRDLVVDDCDPIEIWKRTLIAVQDISQLASSLYTAATGLPLSRSFSSVGERQSDVYISPTLPKRAETFGGFDERRSNKQSYIQIARDAVLPTLSPGYFSNRDHEKRESTTSDLDSMSNMTDNEHVTTEMLKDNNYAALQVSHNLHTLLCIISQQMTTIQSLQSQLNNYRENPKTMYRHNDQLEELRNLQDRLQEEKTAWSKTKELQERELDEEKKKQKALKEQIKKEQQDIQEQREQLYRKMEILSSQGLLISPNVAIPVNQPVNMNNEDTQSIAGADEHHTDGGGIVAAINASIRKDNRWNKPMPAIKPSTANLASATNSPKVPTSVKQQLPLKLSSLSNTKPTTNTLTSPASVTQMFPLKLADKKPTAIVPNHSRTGSSPAVIQQPITAQQYQQAPQQPQQTGNPATRTNTYPKSQAPERYRLRSSDTVPAEQTVETPQKIRSVSLHGSATAPLLTKVSPNNHLSSNNSNSNINNNNKTNSNGNDLKEQNKEEEVIYF</sequence>
<evidence type="ECO:0000256" key="7">
    <source>
        <dbReference type="SAM" id="MobiDB-lite"/>
    </source>
</evidence>
<dbReference type="Pfam" id="PF00621">
    <property type="entry name" value="RhoGEF"/>
    <property type="match status" value="1"/>
</dbReference>
<evidence type="ECO:0000256" key="2">
    <source>
        <dbReference type="ARBA" id="ARBA00022490"/>
    </source>
</evidence>
<keyword evidence="3" id="KW-0597">Phosphoprotein</keyword>
<feature type="compositionally biased region" description="Basic and acidic residues" evidence="7">
    <location>
        <begin position="261"/>
        <end position="270"/>
    </location>
</feature>
<evidence type="ECO:0000256" key="5">
    <source>
        <dbReference type="ARBA" id="ARBA00023054"/>
    </source>
</evidence>
<dbReference type="InterPro" id="IPR051632">
    <property type="entry name" value="Rho_GEF"/>
</dbReference>
<evidence type="ECO:0000256" key="4">
    <source>
        <dbReference type="ARBA" id="ARBA00022771"/>
    </source>
</evidence>
<evidence type="ECO:0000259" key="9">
    <source>
        <dbReference type="PROSITE" id="PS50010"/>
    </source>
</evidence>
<evidence type="ECO:0000256" key="3">
    <source>
        <dbReference type="ARBA" id="ARBA00022553"/>
    </source>
</evidence>
<feature type="region of interest" description="Disordered" evidence="7">
    <location>
        <begin position="420"/>
        <end position="454"/>
    </location>
</feature>
<name>A0A9N9RNM8_9DIPT</name>
<dbReference type="Gene3D" id="1.20.900.10">
    <property type="entry name" value="Dbl homology (DH) domain"/>
    <property type="match status" value="1"/>
</dbReference>
<feature type="compositionally biased region" description="Low complexity" evidence="7">
    <location>
        <begin position="420"/>
        <end position="437"/>
    </location>
</feature>
<feature type="compositionally biased region" description="Low complexity" evidence="7">
    <location>
        <begin position="1276"/>
        <end position="1289"/>
    </location>
</feature>
<gene>
    <name evidence="10" type="ORF">CHIRRI_LOCUS3268</name>
</gene>
<dbReference type="PROSITE" id="PS50010">
    <property type="entry name" value="DH_2"/>
    <property type="match status" value="1"/>
</dbReference>
<dbReference type="InterPro" id="IPR000219">
    <property type="entry name" value="DH_dom"/>
</dbReference>
<reference evidence="10" key="1">
    <citation type="submission" date="2022-01" db="EMBL/GenBank/DDBJ databases">
        <authorList>
            <person name="King R."/>
        </authorList>
    </citation>
    <scope>NUCLEOTIDE SEQUENCE</scope>
</reference>
<evidence type="ECO:0000313" key="10">
    <source>
        <dbReference type="EMBL" id="CAG9800320.1"/>
    </source>
</evidence>
<evidence type="ECO:0000259" key="8">
    <source>
        <dbReference type="PROSITE" id="PS50003"/>
    </source>
</evidence>
<dbReference type="Proteomes" id="UP001153620">
    <property type="component" value="Chromosome 1"/>
</dbReference>
<feature type="region of interest" description="Disordered" evidence="7">
    <location>
        <begin position="1250"/>
        <end position="1302"/>
    </location>
</feature>
<keyword evidence="4" id="KW-0479">Metal-binding</keyword>
<feature type="region of interest" description="Disordered" evidence="7">
    <location>
        <begin position="1338"/>
        <end position="1449"/>
    </location>
</feature>
<evidence type="ECO:0000256" key="1">
    <source>
        <dbReference type="ARBA" id="ARBA00004496"/>
    </source>
</evidence>
<protein>
    <recommendedName>
        <fullName evidence="12">Rho guanine nucleotide exchange factor 18</fullName>
    </recommendedName>
</protein>
<proteinExistence type="predicted"/>
<evidence type="ECO:0000313" key="11">
    <source>
        <dbReference type="Proteomes" id="UP001153620"/>
    </source>
</evidence>
<dbReference type="Gene3D" id="2.30.29.30">
    <property type="entry name" value="Pleckstrin-homology domain (PH domain)/Phosphotyrosine-binding domain (PTB)"/>
    <property type="match status" value="1"/>
</dbReference>
<dbReference type="SUPFAM" id="SSF48065">
    <property type="entry name" value="DBL homology domain (DH-domain)"/>
    <property type="match status" value="1"/>
</dbReference>
<dbReference type="OrthoDB" id="28045at2759"/>
<keyword evidence="2" id="KW-0963">Cytoplasm</keyword>
<keyword evidence="5 6" id="KW-0175">Coiled coil</keyword>
<dbReference type="InterPro" id="IPR001849">
    <property type="entry name" value="PH_domain"/>
</dbReference>
<feature type="domain" description="DH" evidence="9">
    <location>
        <begin position="513"/>
        <end position="700"/>
    </location>
</feature>
<dbReference type="PANTHER" id="PTHR13944:SF21">
    <property type="entry name" value="CYSTS, ISOFORM C"/>
    <property type="match status" value="1"/>
</dbReference>
<dbReference type="GO" id="GO:0005085">
    <property type="term" value="F:guanyl-nucleotide exchange factor activity"/>
    <property type="evidence" value="ECO:0007669"/>
    <property type="project" value="InterPro"/>
</dbReference>
<evidence type="ECO:0000256" key="6">
    <source>
        <dbReference type="SAM" id="Coils"/>
    </source>
</evidence>
<feature type="compositionally biased region" description="Low complexity" evidence="7">
    <location>
        <begin position="1"/>
        <end position="13"/>
    </location>
</feature>
<dbReference type="CDD" id="cd00160">
    <property type="entry name" value="RhoGEF"/>
    <property type="match status" value="1"/>
</dbReference>
<feature type="compositionally biased region" description="Polar residues" evidence="7">
    <location>
        <begin position="1059"/>
        <end position="1068"/>
    </location>
</feature>
<feature type="compositionally biased region" description="Polar residues" evidence="7">
    <location>
        <begin position="1290"/>
        <end position="1302"/>
    </location>
</feature>
<feature type="compositionally biased region" description="Basic and acidic residues" evidence="7">
    <location>
        <begin position="439"/>
        <end position="454"/>
    </location>
</feature>
<feature type="coiled-coil region" evidence="6">
    <location>
        <begin position="1100"/>
        <end position="1197"/>
    </location>
</feature>
<feature type="region of interest" description="Disordered" evidence="7">
    <location>
        <begin position="1045"/>
        <end position="1068"/>
    </location>
</feature>
<dbReference type="InterPro" id="IPR041020">
    <property type="entry name" value="PH_16"/>
</dbReference>
<dbReference type="PROSITE" id="PS50003">
    <property type="entry name" value="PH_DOMAIN"/>
    <property type="match status" value="1"/>
</dbReference>
<feature type="region of interest" description="Disordered" evidence="7">
    <location>
        <begin position="244"/>
        <end position="285"/>
    </location>
</feature>
<dbReference type="CDD" id="cd15789">
    <property type="entry name" value="PH_ARHGEF2_18_like"/>
    <property type="match status" value="1"/>
</dbReference>
<feature type="compositionally biased region" description="Basic residues" evidence="7">
    <location>
        <begin position="373"/>
        <end position="388"/>
    </location>
</feature>
<feature type="compositionally biased region" description="Basic and acidic residues" evidence="7">
    <location>
        <begin position="1049"/>
        <end position="1058"/>
    </location>
</feature>
<feature type="compositionally biased region" description="Low complexity" evidence="7">
    <location>
        <begin position="1410"/>
        <end position="1435"/>
    </location>
</feature>
<feature type="compositionally biased region" description="Polar residues" evidence="7">
    <location>
        <begin position="274"/>
        <end position="285"/>
    </location>
</feature>
<dbReference type="SUPFAM" id="SSF50729">
    <property type="entry name" value="PH domain-like"/>
    <property type="match status" value="1"/>
</dbReference>
<dbReference type="InterPro" id="IPR011993">
    <property type="entry name" value="PH-like_dom_sf"/>
</dbReference>
<feature type="compositionally biased region" description="Low complexity" evidence="7">
    <location>
        <begin position="1338"/>
        <end position="1353"/>
    </location>
</feature>
<reference evidence="10" key="2">
    <citation type="submission" date="2022-10" db="EMBL/GenBank/DDBJ databases">
        <authorList>
            <consortium name="ENA_rothamsted_submissions"/>
            <consortium name="culmorum"/>
            <person name="King R."/>
        </authorList>
    </citation>
    <scope>NUCLEOTIDE SEQUENCE</scope>
</reference>
<accession>A0A9N9RNM8</accession>
<evidence type="ECO:0008006" key="12">
    <source>
        <dbReference type="Google" id="ProtNLM"/>
    </source>
</evidence>
<comment type="subcellular location">
    <subcellularLocation>
        <location evidence="1">Cytoplasm</location>
    </subcellularLocation>
</comment>
<dbReference type="GO" id="GO:0005737">
    <property type="term" value="C:cytoplasm"/>
    <property type="evidence" value="ECO:0007669"/>
    <property type="project" value="UniProtKB-SubCell"/>
</dbReference>
<organism evidence="10 11">
    <name type="scientific">Chironomus riparius</name>
    <dbReference type="NCBI Taxonomy" id="315576"/>
    <lineage>
        <taxon>Eukaryota</taxon>
        <taxon>Metazoa</taxon>
        <taxon>Ecdysozoa</taxon>
        <taxon>Arthropoda</taxon>
        <taxon>Hexapoda</taxon>
        <taxon>Insecta</taxon>
        <taxon>Pterygota</taxon>
        <taxon>Neoptera</taxon>
        <taxon>Endopterygota</taxon>
        <taxon>Diptera</taxon>
        <taxon>Nematocera</taxon>
        <taxon>Chironomoidea</taxon>
        <taxon>Chironomidae</taxon>
        <taxon>Chironominae</taxon>
        <taxon>Chironomus</taxon>
    </lineage>
</organism>
<feature type="domain" description="PH" evidence="8">
    <location>
        <begin position="755"/>
        <end position="857"/>
    </location>
</feature>
<feature type="region of interest" description="Disordered" evidence="7">
    <location>
        <begin position="373"/>
        <end position="392"/>
    </location>
</feature>
<feature type="compositionally biased region" description="Basic and acidic residues" evidence="7">
    <location>
        <begin position="1436"/>
        <end position="1449"/>
    </location>
</feature>
<dbReference type="GO" id="GO:0008270">
    <property type="term" value="F:zinc ion binding"/>
    <property type="evidence" value="ECO:0007669"/>
    <property type="project" value="UniProtKB-KW"/>
</dbReference>
<dbReference type="PANTHER" id="PTHR13944">
    <property type="entry name" value="AGAP007712-PA"/>
    <property type="match status" value="1"/>
</dbReference>
<feature type="compositionally biased region" description="Polar residues" evidence="7">
    <location>
        <begin position="1354"/>
        <end position="1365"/>
    </location>
</feature>
<dbReference type="InterPro" id="IPR035899">
    <property type="entry name" value="DBL_dom_sf"/>
</dbReference>
<dbReference type="EMBL" id="OU895877">
    <property type="protein sequence ID" value="CAG9800320.1"/>
    <property type="molecule type" value="Genomic_DNA"/>
</dbReference>
<keyword evidence="4" id="KW-0862">Zinc</keyword>